<dbReference type="Proteomes" id="UP000325438">
    <property type="component" value="Unassembled WGS sequence"/>
</dbReference>
<reference evidence="1 2" key="1">
    <citation type="submission" date="2019-09" db="EMBL/GenBank/DDBJ databases">
        <title>The draft genomes of Allium pathogen Pseudomonas sp.</title>
        <authorList>
            <person name="Fujikawa T."/>
            <person name="Sawada H."/>
        </authorList>
    </citation>
    <scope>NUCLEOTIDE SEQUENCE [LARGE SCALE GENOMIC DNA]</scope>
    <source>
        <strain evidence="1 2">MAFF 730085</strain>
    </source>
</reference>
<dbReference type="EMBL" id="VUBA01000065">
    <property type="protein sequence ID" value="MPQ84684.1"/>
    <property type="molecule type" value="Genomic_DNA"/>
</dbReference>
<name>A0A5N7JTG3_9PSED</name>
<comment type="caution">
    <text evidence="1">The sequence shown here is derived from an EMBL/GenBank/DDBJ whole genome shotgun (WGS) entry which is preliminary data.</text>
</comment>
<evidence type="ECO:0008006" key="3">
    <source>
        <dbReference type="Google" id="ProtNLM"/>
    </source>
</evidence>
<evidence type="ECO:0000313" key="1">
    <source>
        <dbReference type="EMBL" id="MPQ84684.1"/>
    </source>
</evidence>
<sequence length="63" mass="7421">MARGLKTTQALVIIARKLARIAFSLMKNLSEYQSKRFGGFPKTIELPQWECSFLWERACSRWR</sequence>
<dbReference type="AlphaFoldDB" id="A0A5N7JTG3"/>
<organism evidence="1 2">
    <name type="scientific">Pseudomonas kitaguniensis</name>
    <dbReference type="NCBI Taxonomy" id="2607908"/>
    <lineage>
        <taxon>Bacteria</taxon>
        <taxon>Pseudomonadati</taxon>
        <taxon>Pseudomonadota</taxon>
        <taxon>Gammaproteobacteria</taxon>
        <taxon>Pseudomonadales</taxon>
        <taxon>Pseudomonadaceae</taxon>
        <taxon>Pseudomonas</taxon>
    </lineage>
</organism>
<protein>
    <recommendedName>
        <fullName evidence="3">IS110 family transposase</fullName>
    </recommendedName>
</protein>
<evidence type="ECO:0000313" key="2">
    <source>
        <dbReference type="Proteomes" id="UP000325438"/>
    </source>
</evidence>
<gene>
    <name evidence="1" type="ORF">F0170_12265</name>
</gene>
<accession>A0A5N7JTG3</accession>
<proteinExistence type="predicted"/>